<organism evidence="1 2">
    <name type="scientific">Melastoma candidum</name>
    <dbReference type="NCBI Taxonomy" id="119954"/>
    <lineage>
        <taxon>Eukaryota</taxon>
        <taxon>Viridiplantae</taxon>
        <taxon>Streptophyta</taxon>
        <taxon>Embryophyta</taxon>
        <taxon>Tracheophyta</taxon>
        <taxon>Spermatophyta</taxon>
        <taxon>Magnoliopsida</taxon>
        <taxon>eudicotyledons</taxon>
        <taxon>Gunneridae</taxon>
        <taxon>Pentapetalae</taxon>
        <taxon>rosids</taxon>
        <taxon>malvids</taxon>
        <taxon>Myrtales</taxon>
        <taxon>Melastomataceae</taxon>
        <taxon>Melastomatoideae</taxon>
        <taxon>Melastomateae</taxon>
        <taxon>Melastoma</taxon>
    </lineage>
</organism>
<evidence type="ECO:0000313" key="2">
    <source>
        <dbReference type="Proteomes" id="UP001057402"/>
    </source>
</evidence>
<evidence type="ECO:0000313" key="1">
    <source>
        <dbReference type="EMBL" id="KAI4367019.1"/>
    </source>
</evidence>
<keyword evidence="2" id="KW-1185">Reference proteome</keyword>
<proteinExistence type="predicted"/>
<reference evidence="2" key="1">
    <citation type="journal article" date="2023" name="Front. Plant Sci.">
        <title>Chromosomal-level genome assembly of Melastoma candidum provides insights into trichome evolution.</title>
        <authorList>
            <person name="Zhong Y."/>
            <person name="Wu W."/>
            <person name="Sun C."/>
            <person name="Zou P."/>
            <person name="Liu Y."/>
            <person name="Dai S."/>
            <person name="Zhou R."/>
        </authorList>
    </citation>
    <scope>NUCLEOTIDE SEQUENCE [LARGE SCALE GENOMIC DNA]</scope>
</reference>
<sequence>MASRSRDALTFSVVRRGPELIRPAEPTPHEYKRLSDIDDQESLRFQVPLISFYERGSSIVPSRDPVQAIREGLAKALVYYYPFAGRLRELPGRKLVVDCTGEGILFIEADADATLEQFGHSLQPPFPCFEELLFDVPGSTDVLNTPLLLIQVTRLRCGGFIFALRLNHTMSDGTGLVQFMNAVGEMTRGATAPSVLPVWRRELLEAGNPAQVTYAHREYDEVPDMKGTIVPLDDMAHRSFFFGPSEIATIRRSVPPHLRGCTTFEILTAFLWRCRTIALRPDPEEEMRMLCVVNCRNKYNPPLPKGYYGNAFVFPAAVATAGKLSANPLGYALELIKKAKASATEEYMRSVTVLMVSRGRPLFCLVRSYIVSDVTKAGFVDVDFGWGKPKYAGVAKAGAGAIPGVSFYVRFKNREGEDGIVVPIYLPKAAMERFEAEITASLAGKGRSGSDPTNKSKSALSSL</sequence>
<dbReference type="EMBL" id="CM042885">
    <property type="protein sequence ID" value="KAI4367019.1"/>
    <property type="molecule type" value="Genomic_DNA"/>
</dbReference>
<name>A0ACB9QKC7_9MYRT</name>
<dbReference type="Proteomes" id="UP001057402">
    <property type="component" value="Chromosome 6"/>
</dbReference>
<comment type="caution">
    <text evidence="1">The sequence shown here is derived from an EMBL/GenBank/DDBJ whole genome shotgun (WGS) entry which is preliminary data.</text>
</comment>
<protein>
    <submittedName>
        <fullName evidence="1">Uncharacterized protein</fullName>
    </submittedName>
</protein>
<accession>A0ACB9QKC7</accession>
<gene>
    <name evidence="1" type="ORF">MLD38_022806</name>
</gene>